<proteinExistence type="inferred from homology"/>
<dbReference type="Proteomes" id="UP000321230">
    <property type="component" value="Unassembled WGS sequence"/>
</dbReference>
<dbReference type="EMBL" id="BJUZ01000001">
    <property type="protein sequence ID" value="GEK92596.1"/>
    <property type="molecule type" value="Genomic_DNA"/>
</dbReference>
<feature type="disulfide bond" description="Redox-active" evidence="3">
    <location>
        <begin position="86"/>
        <end position="91"/>
    </location>
</feature>
<dbReference type="Pfam" id="PF02630">
    <property type="entry name" value="SCO1-SenC"/>
    <property type="match status" value="1"/>
</dbReference>
<comment type="similarity">
    <text evidence="1">Belongs to the SCO1/2 family.</text>
</comment>
<protein>
    <recommendedName>
        <fullName evidence="6">Thioredoxin domain-containing protein</fullName>
    </recommendedName>
</protein>
<evidence type="ECO:0000313" key="4">
    <source>
        <dbReference type="EMBL" id="GEK92596.1"/>
    </source>
</evidence>
<name>A0A511AWS6_9PROT</name>
<dbReference type="RefSeq" id="WP_228118289.1">
    <property type="nucleotide sequence ID" value="NZ_BARC01000005.1"/>
</dbReference>
<dbReference type="InterPro" id="IPR036249">
    <property type="entry name" value="Thioredoxin-like_sf"/>
</dbReference>
<keyword evidence="5" id="KW-1185">Reference proteome</keyword>
<accession>A0A511AWS6</accession>
<keyword evidence="2" id="KW-0186">Copper</keyword>
<comment type="caution">
    <text evidence="4">The sequence shown here is derived from an EMBL/GenBank/DDBJ whole genome shotgun (WGS) entry which is preliminary data.</text>
</comment>
<evidence type="ECO:0008006" key="6">
    <source>
        <dbReference type="Google" id="ProtNLM"/>
    </source>
</evidence>
<keyword evidence="2" id="KW-0479">Metal-binding</keyword>
<dbReference type="SUPFAM" id="SSF52833">
    <property type="entry name" value="Thioredoxin-like"/>
    <property type="match status" value="1"/>
</dbReference>
<sequence length="206" mass="22544">MRNMQTEHERRKKVGNRIILLVIFIAVVLGYIGFVLASHGGPKMLVQSNGNEIGGSFRLNSLGESTVTEGDFHGTWMLVWFFDPRCPKDQCQPVLKSMETAKAALHAKGIRVSALAVSLDMDAVDNDALKDYVIPIAPHVMPFTASPNMLKAMTTEYHAPFEKVGGHYVQAPQIVVMNPDSRYAGMIAADGDADALTAQIQKFAAR</sequence>
<keyword evidence="3" id="KW-1015">Disulfide bond</keyword>
<evidence type="ECO:0000313" key="5">
    <source>
        <dbReference type="Proteomes" id="UP000321230"/>
    </source>
</evidence>
<dbReference type="AlphaFoldDB" id="A0A511AWS6"/>
<dbReference type="GO" id="GO:0046872">
    <property type="term" value="F:metal ion binding"/>
    <property type="evidence" value="ECO:0007669"/>
    <property type="project" value="UniProtKB-KW"/>
</dbReference>
<evidence type="ECO:0000256" key="2">
    <source>
        <dbReference type="PIRSR" id="PIRSR603782-1"/>
    </source>
</evidence>
<gene>
    <name evidence="4" type="ORF">GWA01_03660</name>
</gene>
<feature type="binding site" evidence="2">
    <location>
        <position position="91"/>
    </location>
    <ligand>
        <name>Cu cation</name>
        <dbReference type="ChEBI" id="CHEBI:23378"/>
    </ligand>
</feature>
<evidence type="ECO:0000256" key="1">
    <source>
        <dbReference type="ARBA" id="ARBA00010996"/>
    </source>
</evidence>
<evidence type="ECO:0000256" key="3">
    <source>
        <dbReference type="PIRSR" id="PIRSR603782-2"/>
    </source>
</evidence>
<dbReference type="InterPro" id="IPR003782">
    <property type="entry name" value="SCO1/SenC"/>
</dbReference>
<organism evidence="4 5">
    <name type="scientific">Gluconobacter wancherniae NBRC 103581</name>
    <dbReference type="NCBI Taxonomy" id="656744"/>
    <lineage>
        <taxon>Bacteria</taxon>
        <taxon>Pseudomonadati</taxon>
        <taxon>Pseudomonadota</taxon>
        <taxon>Alphaproteobacteria</taxon>
        <taxon>Acetobacterales</taxon>
        <taxon>Acetobacteraceae</taxon>
        <taxon>Gluconobacter</taxon>
    </lineage>
</organism>
<feature type="binding site" evidence="2">
    <location>
        <position position="86"/>
    </location>
    <ligand>
        <name>Cu cation</name>
        <dbReference type="ChEBI" id="CHEBI:23378"/>
    </ligand>
</feature>
<dbReference type="Gene3D" id="3.40.30.10">
    <property type="entry name" value="Glutaredoxin"/>
    <property type="match status" value="1"/>
</dbReference>
<reference evidence="4 5" key="1">
    <citation type="submission" date="2019-07" db="EMBL/GenBank/DDBJ databases">
        <title>Whole genome shotgun sequence of Gluconobacter wancherniae NBRC 103581.</title>
        <authorList>
            <person name="Hosoyama A."/>
            <person name="Uohara A."/>
            <person name="Ohji S."/>
            <person name="Ichikawa N."/>
        </authorList>
    </citation>
    <scope>NUCLEOTIDE SEQUENCE [LARGE SCALE GENOMIC DNA]</scope>
    <source>
        <strain evidence="4 5">NBRC 103581</strain>
    </source>
</reference>